<dbReference type="NCBIfam" id="TIGR02227">
    <property type="entry name" value="sigpep_I_bact"/>
    <property type="match status" value="1"/>
</dbReference>
<accession>A0ABV2F185</accession>
<dbReference type="GO" id="GO:0009003">
    <property type="term" value="F:signal peptidase activity"/>
    <property type="evidence" value="ECO:0007669"/>
    <property type="project" value="UniProtKB-EC"/>
</dbReference>
<evidence type="ECO:0000256" key="2">
    <source>
        <dbReference type="ARBA" id="ARBA00009370"/>
    </source>
</evidence>
<keyword evidence="3" id="KW-0645">Protease</keyword>
<evidence type="ECO:0000313" key="6">
    <source>
        <dbReference type="EMBL" id="MET3545525.1"/>
    </source>
</evidence>
<dbReference type="PRINTS" id="PR00727">
    <property type="entry name" value="LEADERPTASE"/>
</dbReference>
<comment type="similarity">
    <text evidence="2 3">Belongs to the peptidase S26 family.</text>
</comment>
<feature type="domain" description="Peptidase S26" evidence="5">
    <location>
        <begin position="70"/>
        <end position="186"/>
    </location>
</feature>
<keyword evidence="4" id="KW-0732">Signal</keyword>
<dbReference type="InterPro" id="IPR019533">
    <property type="entry name" value="Peptidase_S26"/>
</dbReference>
<evidence type="ECO:0000256" key="3">
    <source>
        <dbReference type="RuleBase" id="RU362042"/>
    </source>
</evidence>
<dbReference type="Gene3D" id="2.10.109.10">
    <property type="entry name" value="Umud Fragment, subunit A"/>
    <property type="match status" value="1"/>
</dbReference>
<name>A0ABV2F185_9BACL</name>
<dbReference type="RefSeq" id="WP_354496475.1">
    <property type="nucleotide sequence ID" value="NZ_JBEPLV010000002.1"/>
</dbReference>
<gene>
    <name evidence="6" type="ORF">ABID47_002136</name>
</gene>
<feature type="chain" id="PRO_5045532241" description="Signal peptidase I" evidence="4">
    <location>
        <begin position="16"/>
        <end position="190"/>
    </location>
</feature>
<comment type="subcellular location">
    <subcellularLocation>
        <location evidence="1">Cell membrane</location>
        <topology evidence="1">Single-pass type II membrane protein</topology>
    </subcellularLocation>
    <subcellularLocation>
        <location evidence="3">Membrane</location>
        <topology evidence="3">Single-pass type II membrane protein</topology>
    </subcellularLocation>
</comment>
<evidence type="ECO:0000256" key="1">
    <source>
        <dbReference type="ARBA" id="ARBA00004401"/>
    </source>
</evidence>
<evidence type="ECO:0000256" key="4">
    <source>
        <dbReference type="SAM" id="SignalP"/>
    </source>
</evidence>
<sequence length="190" mass="21842">MKFFLISLLTLSLLAGCTDSNSIIEDADTLEKVEIIKDPPANYLKIKFYSDQMFEQYIYLIHGYSIVDTNDKNFKRGDVVYYKTPHFDHSFNPKLNPPENSIARIIALPGEKVSMKDYQIYVNGSKLDTFYGKYPYPSDYSKVDSDMKEVKVPDDCFFIIGDNWWRSIDSTLFGPIESQKLIGKVIGVTK</sequence>
<comment type="caution">
    <text evidence="6">The sequence shown here is derived from an EMBL/GenBank/DDBJ whole genome shotgun (WGS) entry which is preliminary data.</text>
</comment>
<evidence type="ECO:0000313" key="7">
    <source>
        <dbReference type="Proteomes" id="UP001549098"/>
    </source>
</evidence>
<dbReference type="Pfam" id="PF10502">
    <property type="entry name" value="Peptidase_S26"/>
    <property type="match status" value="1"/>
</dbReference>
<feature type="signal peptide" evidence="4">
    <location>
        <begin position="1"/>
        <end position="15"/>
    </location>
</feature>
<dbReference type="PANTHER" id="PTHR43390">
    <property type="entry name" value="SIGNAL PEPTIDASE I"/>
    <property type="match status" value="1"/>
</dbReference>
<comment type="catalytic activity">
    <reaction evidence="3">
        <text>Cleavage of hydrophobic, N-terminal signal or leader sequences from secreted and periplasmic proteins.</text>
        <dbReference type="EC" id="3.4.21.89"/>
    </reaction>
</comment>
<dbReference type="EMBL" id="JBEPLV010000002">
    <property type="protein sequence ID" value="MET3545525.1"/>
    <property type="molecule type" value="Genomic_DNA"/>
</dbReference>
<reference evidence="6 7" key="1">
    <citation type="submission" date="2024-06" db="EMBL/GenBank/DDBJ databases">
        <title>Genomic Encyclopedia of Type Strains, Phase IV (KMG-IV): sequencing the most valuable type-strain genomes for metagenomic binning, comparative biology and taxonomic classification.</title>
        <authorList>
            <person name="Goeker M."/>
        </authorList>
    </citation>
    <scope>NUCLEOTIDE SEQUENCE [LARGE SCALE GENOMIC DNA]</scope>
    <source>
        <strain evidence="6 7">DSM 17253</strain>
    </source>
</reference>
<organism evidence="6 7">
    <name type="scientific">Paenibacillus favisporus</name>
    <dbReference type="NCBI Taxonomy" id="221028"/>
    <lineage>
        <taxon>Bacteria</taxon>
        <taxon>Bacillati</taxon>
        <taxon>Bacillota</taxon>
        <taxon>Bacilli</taxon>
        <taxon>Bacillales</taxon>
        <taxon>Paenibacillaceae</taxon>
        <taxon>Paenibacillus</taxon>
    </lineage>
</organism>
<dbReference type="PROSITE" id="PS51257">
    <property type="entry name" value="PROKAR_LIPOPROTEIN"/>
    <property type="match status" value="1"/>
</dbReference>
<evidence type="ECO:0000259" key="5">
    <source>
        <dbReference type="Pfam" id="PF10502"/>
    </source>
</evidence>
<proteinExistence type="inferred from homology"/>
<dbReference type="EC" id="3.4.21.89" evidence="3"/>
<dbReference type="SUPFAM" id="SSF51306">
    <property type="entry name" value="LexA/Signal peptidase"/>
    <property type="match status" value="1"/>
</dbReference>
<dbReference type="InterPro" id="IPR036286">
    <property type="entry name" value="LexA/Signal_pep-like_sf"/>
</dbReference>
<dbReference type="InterPro" id="IPR000223">
    <property type="entry name" value="Pept_S26A_signal_pept_1"/>
</dbReference>
<keyword evidence="3 6" id="KW-0378">Hydrolase</keyword>
<dbReference type="PANTHER" id="PTHR43390:SF1">
    <property type="entry name" value="CHLOROPLAST PROCESSING PEPTIDASE"/>
    <property type="match status" value="1"/>
</dbReference>
<dbReference type="Proteomes" id="UP001549098">
    <property type="component" value="Unassembled WGS sequence"/>
</dbReference>
<keyword evidence="7" id="KW-1185">Reference proteome</keyword>
<protein>
    <recommendedName>
        <fullName evidence="3">Signal peptidase I</fullName>
        <ecNumber evidence="3">3.4.21.89</ecNumber>
    </recommendedName>
</protein>